<protein>
    <submittedName>
        <fullName evidence="2">Uncharacterized protein</fullName>
    </submittedName>
</protein>
<reference evidence="2" key="1">
    <citation type="journal article" date="2020" name="bioRxiv">
        <title>Genomic and phenotypic heterogeneity of clinical isolates of the human pathogens Aspergillus fumigatus, Aspergillus lentulus and Aspergillus fumigatiaffinis.</title>
        <authorList>
            <person name="dos Santos R.A.C."/>
            <person name="Steenwyk J.L."/>
            <person name="Rivero-Menendez O."/>
            <person name="Mead M.E."/>
            <person name="Silva L.P."/>
            <person name="Bastos R.W."/>
            <person name="Alastruey-Izquierdo A."/>
            <person name="Goldman G.H."/>
            <person name="Rokas A."/>
        </authorList>
    </citation>
    <scope>NUCLEOTIDE SEQUENCE</scope>
    <source>
        <strain evidence="2">CNM-CM6805</strain>
    </source>
</reference>
<name>A0A8H4E9M5_9EURO</name>
<dbReference type="Proteomes" id="UP000653565">
    <property type="component" value="Unassembled WGS sequence"/>
</dbReference>
<proteinExistence type="predicted"/>
<keyword evidence="3" id="KW-1185">Reference proteome</keyword>
<feature type="compositionally biased region" description="Basic residues" evidence="1">
    <location>
        <begin position="34"/>
        <end position="50"/>
    </location>
</feature>
<evidence type="ECO:0000313" key="2">
    <source>
        <dbReference type="EMBL" id="KAF4224871.1"/>
    </source>
</evidence>
<evidence type="ECO:0000256" key="1">
    <source>
        <dbReference type="SAM" id="MobiDB-lite"/>
    </source>
</evidence>
<sequence>MKHRVNALILHRRPKLPSRLLPVNPSSTPSATTKARRRSKSPRINKHHNKIAAAPFTGFEARMISSVSVSRPAMRRSGVRDLANGLHCGAEVEDGEELDVV</sequence>
<gene>
    <name evidence="2" type="ORF">CNMCM6805_007513</name>
</gene>
<evidence type="ECO:0000313" key="3">
    <source>
        <dbReference type="Proteomes" id="UP000653565"/>
    </source>
</evidence>
<reference evidence="2" key="2">
    <citation type="submission" date="2020-04" db="EMBL/GenBank/DDBJ databases">
        <authorList>
            <person name="Santos R.A.C."/>
            <person name="Steenwyk J.L."/>
            <person name="Rivero-Menendez O."/>
            <person name="Mead M.E."/>
            <person name="Silva L.P."/>
            <person name="Bastos R.W."/>
            <person name="Alastruey-Izquierdo A."/>
            <person name="Goldman G.H."/>
            <person name="Rokas A."/>
        </authorList>
    </citation>
    <scope>NUCLEOTIDE SEQUENCE</scope>
    <source>
        <strain evidence="2">CNM-CM6805</strain>
    </source>
</reference>
<feature type="compositionally biased region" description="Polar residues" evidence="1">
    <location>
        <begin position="24"/>
        <end position="33"/>
    </location>
</feature>
<accession>A0A8H4E9M5</accession>
<comment type="caution">
    <text evidence="2">The sequence shown here is derived from an EMBL/GenBank/DDBJ whole genome shotgun (WGS) entry which is preliminary data.</text>
</comment>
<feature type="region of interest" description="Disordered" evidence="1">
    <location>
        <begin position="16"/>
        <end position="50"/>
    </location>
</feature>
<dbReference type="EMBL" id="JAAAPX010000525">
    <property type="protein sequence ID" value="KAF4224871.1"/>
    <property type="molecule type" value="Genomic_DNA"/>
</dbReference>
<dbReference type="AlphaFoldDB" id="A0A8H4E9M5"/>
<organism evidence="2 3">
    <name type="scientific">Aspergillus fumigatiaffinis</name>
    <dbReference type="NCBI Taxonomy" id="340414"/>
    <lineage>
        <taxon>Eukaryota</taxon>
        <taxon>Fungi</taxon>
        <taxon>Dikarya</taxon>
        <taxon>Ascomycota</taxon>
        <taxon>Pezizomycotina</taxon>
        <taxon>Eurotiomycetes</taxon>
        <taxon>Eurotiomycetidae</taxon>
        <taxon>Eurotiales</taxon>
        <taxon>Aspergillaceae</taxon>
        <taxon>Aspergillus</taxon>
        <taxon>Aspergillus subgen. Fumigati</taxon>
    </lineage>
</organism>